<dbReference type="PANTHER" id="PTHR22953">
    <property type="entry name" value="ACID PHOSPHATASE RELATED"/>
    <property type="match status" value="1"/>
</dbReference>
<sequence>MEGESMRAEFESWFVHYKVDVVFAGHVHAYERSVWFSPLYYHVVLHYMK</sequence>
<proteinExistence type="predicted"/>
<accession>A0AAW0JYJ7</accession>
<name>A0AAW0JYJ7_QUESU</name>
<dbReference type="EMBL" id="PKMF04000440">
    <property type="protein sequence ID" value="KAK7831642.1"/>
    <property type="molecule type" value="Genomic_DNA"/>
</dbReference>
<gene>
    <name evidence="2" type="primary">ACPEPP</name>
    <name evidence="2" type="ORF">CFP56_027182</name>
</gene>
<evidence type="ECO:0000256" key="1">
    <source>
        <dbReference type="ARBA" id="ARBA00022729"/>
    </source>
</evidence>
<evidence type="ECO:0000313" key="3">
    <source>
        <dbReference type="Proteomes" id="UP000237347"/>
    </source>
</evidence>
<dbReference type="InterPro" id="IPR029052">
    <property type="entry name" value="Metallo-depent_PP-like"/>
</dbReference>
<dbReference type="InterPro" id="IPR039331">
    <property type="entry name" value="PAPs-like"/>
</dbReference>
<reference evidence="2 3" key="1">
    <citation type="journal article" date="2018" name="Sci. Data">
        <title>The draft genome sequence of cork oak.</title>
        <authorList>
            <person name="Ramos A.M."/>
            <person name="Usie A."/>
            <person name="Barbosa P."/>
            <person name="Barros P.M."/>
            <person name="Capote T."/>
            <person name="Chaves I."/>
            <person name="Simoes F."/>
            <person name="Abreu I."/>
            <person name="Carrasquinho I."/>
            <person name="Faro C."/>
            <person name="Guimaraes J.B."/>
            <person name="Mendonca D."/>
            <person name="Nobrega F."/>
            <person name="Rodrigues L."/>
            <person name="Saibo N.J.M."/>
            <person name="Varela M.C."/>
            <person name="Egas C."/>
            <person name="Matos J."/>
            <person name="Miguel C.M."/>
            <person name="Oliveira M.M."/>
            <person name="Ricardo C.P."/>
            <person name="Goncalves S."/>
        </authorList>
    </citation>
    <scope>NUCLEOTIDE SEQUENCE [LARGE SCALE GENOMIC DNA]</scope>
    <source>
        <strain evidence="3">cv. HL8</strain>
    </source>
</reference>
<protein>
    <submittedName>
        <fullName evidence="2">Phosphoenolpyruvate phosphatase</fullName>
    </submittedName>
</protein>
<dbReference type="PANTHER" id="PTHR22953:SF55">
    <property type="entry name" value="BIFUNCTIONAL PURPLE ACID PHOSPHATASE 26"/>
    <property type="match status" value="1"/>
</dbReference>
<organism evidence="2 3">
    <name type="scientific">Quercus suber</name>
    <name type="common">Cork oak</name>
    <dbReference type="NCBI Taxonomy" id="58331"/>
    <lineage>
        <taxon>Eukaryota</taxon>
        <taxon>Viridiplantae</taxon>
        <taxon>Streptophyta</taxon>
        <taxon>Embryophyta</taxon>
        <taxon>Tracheophyta</taxon>
        <taxon>Spermatophyta</taxon>
        <taxon>Magnoliopsida</taxon>
        <taxon>eudicotyledons</taxon>
        <taxon>Gunneridae</taxon>
        <taxon>Pentapetalae</taxon>
        <taxon>rosids</taxon>
        <taxon>fabids</taxon>
        <taxon>Fagales</taxon>
        <taxon>Fagaceae</taxon>
        <taxon>Quercus</taxon>
    </lineage>
</organism>
<evidence type="ECO:0000313" key="2">
    <source>
        <dbReference type="EMBL" id="KAK7831642.1"/>
    </source>
</evidence>
<keyword evidence="3" id="KW-1185">Reference proteome</keyword>
<keyword evidence="1" id="KW-0732">Signal</keyword>
<dbReference type="AlphaFoldDB" id="A0AAW0JYJ7"/>
<dbReference type="Proteomes" id="UP000237347">
    <property type="component" value="Unassembled WGS sequence"/>
</dbReference>
<comment type="caution">
    <text evidence="2">The sequence shown here is derived from an EMBL/GenBank/DDBJ whole genome shotgun (WGS) entry which is preliminary data.</text>
</comment>
<dbReference type="Gene3D" id="3.60.21.10">
    <property type="match status" value="1"/>
</dbReference>
<dbReference type="GO" id="GO:0003993">
    <property type="term" value="F:acid phosphatase activity"/>
    <property type="evidence" value="ECO:0007669"/>
    <property type="project" value="InterPro"/>
</dbReference>
<dbReference type="SUPFAM" id="SSF56300">
    <property type="entry name" value="Metallo-dependent phosphatases"/>
    <property type="match status" value="1"/>
</dbReference>